<dbReference type="PRINTS" id="PR00032">
    <property type="entry name" value="HTHARAC"/>
</dbReference>
<dbReference type="InterPro" id="IPR020449">
    <property type="entry name" value="Tscrpt_reg_AraC-type_HTH"/>
</dbReference>
<evidence type="ECO:0000256" key="3">
    <source>
        <dbReference type="ARBA" id="ARBA00023163"/>
    </source>
</evidence>
<dbReference type="InterPro" id="IPR035418">
    <property type="entry name" value="AraC-bd_2"/>
</dbReference>
<gene>
    <name evidence="5" type="ORF">IP91_02393</name>
</gene>
<evidence type="ECO:0000256" key="2">
    <source>
        <dbReference type="ARBA" id="ARBA00023125"/>
    </source>
</evidence>
<dbReference type="Gene3D" id="1.10.10.60">
    <property type="entry name" value="Homeodomain-like"/>
    <property type="match status" value="1"/>
</dbReference>
<dbReference type="OrthoDB" id="9178898at2"/>
<evidence type="ECO:0000313" key="6">
    <source>
        <dbReference type="Proteomes" id="UP000318431"/>
    </source>
</evidence>
<dbReference type="PROSITE" id="PS01124">
    <property type="entry name" value="HTH_ARAC_FAMILY_2"/>
    <property type="match status" value="1"/>
</dbReference>
<keyword evidence="2 5" id="KW-0238">DNA-binding</keyword>
<dbReference type="GO" id="GO:0003700">
    <property type="term" value="F:DNA-binding transcription factor activity"/>
    <property type="evidence" value="ECO:0007669"/>
    <property type="project" value="InterPro"/>
</dbReference>
<keyword evidence="3" id="KW-0804">Transcription</keyword>
<dbReference type="SUPFAM" id="SSF46689">
    <property type="entry name" value="Homeodomain-like"/>
    <property type="match status" value="1"/>
</dbReference>
<dbReference type="Proteomes" id="UP000318431">
    <property type="component" value="Unassembled WGS sequence"/>
</dbReference>
<dbReference type="InterPro" id="IPR011051">
    <property type="entry name" value="RmlC_Cupin_sf"/>
</dbReference>
<reference evidence="5 6" key="1">
    <citation type="journal article" date="2015" name="Stand. Genomic Sci.">
        <title>Genomic Encyclopedia of Bacterial and Archaeal Type Strains, Phase III: the genomes of soil and plant-associated and newly described type strains.</title>
        <authorList>
            <person name="Whitman W.B."/>
            <person name="Woyke T."/>
            <person name="Klenk H.P."/>
            <person name="Zhou Y."/>
            <person name="Lilburn T.G."/>
            <person name="Beck B.J."/>
            <person name="De Vos P."/>
            <person name="Vandamme P."/>
            <person name="Eisen J.A."/>
            <person name="Garrity G."/>
            <person name="Hugenholtz P."/>
            <person name="Kyrpides N.C."/>
        </authorList>
    </citation>
    <scope>NUCLEOTIDE SEQUENCE [LARGE SCALE GENOMIC DNA]</scope>
    <source>
        <strain evidence="5 6">CGMCC 1.10822</strain>
    </source>
</reference>
<dbReference type="Pfam" id="PF12833">
    <property type="entry name" value="HTH_18"/>
    <property type="match status" value="1"/>
</dbReference>
<comment type="caution">
    <text evidence="5">The sequence shown here is derived from an EMBL/GenBank/DDBJ whole genome shotgun (WGS) entry which is preliminary data.</text>
</comment>
<protein>
    <submittedName>
        <fullName evidence="5">AraC-like DNA-binding protein</fullName>
    </submittedName>
</protein>
<name>A0A562RDF3_9BURK</name>
<dbReference type="SMART" id="SM00342">
    <property type="entry name" value="HTH_ARAC"/>
    <property type="match status" value="1"/>
</dbReference>
<dbReference type="RefSeq" id="WP_145649183.1">
    <property type="nucleotide sequence ID" value="NZ_VLLB01000003.1"/>
</dbReference>
<dbReference type="SUPFAM" id="SSF51182">
    <property type="entry name" value="RmlC-like cupins"/>
    <property type="match status" value="1"/>
</dbReference>
<evidence type="ECO:0000259" key="4">
    <source>
        <dbReference type="PROSITE" id="PS01124"/>
    </source>
</evidence>
<dbReference type="GO" id="GO:0043565">
    <property type="term" value="F:sequence-specific DNA binding"/>
    <property type="evidence" value="ECO:0007669"/>
    <property type="project" value="InterPro"/>
</dbReference>
<dbReference type="EMBL" id="VLLB01000003">
    <property type="protein sequence ID" value="TWI66574.1"/>
    <property type="molecule type" value="Genomic_DNA"/>
</dbReference>
<accession>A0A562RDF3</accession>
<sequence length="322" mass="35595">MQAEALKSWKWSSDQIGSTERADAWSDTLNRISMPGALLQTQREFHGDICSVVSPLGIEFSLLEASPQTISGRCENSSGAVWLALLLSGTYELNDGGRCIPLQCGDIIYGPGGRDSTLEVTDEFRLLYVNIPAPLLHPRLLNPVTLQPGALPTQAGGNRVFAAMLASIADNLSELTAVQMRPIEMSLSEFIIAGLAEESSFRSFGNVARSAHFHRICQAIEAVLGDPELSVRSIAESQNASSRYVQKLFEEAELSFGQYVRQRRLAQCRKDLASAAHRNLSILDICFRWGFNDAAHFSRSFRAEFGVTPREYRQSQLGRRLQ</sequence>
<dbReference type="PANTHER" id="PTHR46796">
    <property type="entry name" value="HTH-TYPE TRANSCRIPTIONAL ACTIVATOR RHAS-RELATED"/>
    <property type="match status" value="1"/>
</dbReference>
<proteinExistence type="predicted"/>
<dbReference type="Pfam" id="PF14525">
    <property type="entry name" value="AraC_binding_2"/>
    <property type="match status" value="1"/>
</dbReference>
<dbReference type="AlphaFoldDB" id="A0A562RDF3"/>
<dbReference type="PANTHER" id="PTHR46796:SF6">
    <property type="entry name" value="ARAC SUBFAMILY"/>
    <property type="match status" value="1"/>
</dbReference>
<keyword evidence="1" id="KW-0805">Transcription regulation</keyword>
<dbReference type="InterPro" id="IPR009057">
    <property type="entry name" value="Homeodomain-like_sf"/>
</dbReference>
<dbReference type="InterPro" id="IPR050204">
    <property type="entry name" value="AraC_XylS_family_regulators"/>
</dbReference>
<evidence type="ECO:0000256" key="1">
    <source>
        <dbReference type="ARBA" id="ARBA00023015"/>
    </source>
</evidence>
<keyword evidence="6" id="KW-1185">Reference proteome</keyword>
<evidence type="ECO:0000313" key="5">
    <source>
        <dbReference type="EMBL" id="TWI66574.1"/>
    </source>
</evidence>
<feature type="domain" description="HTH araC/xylS-type" evidence="4">
    <location>
        <begin position="214"/>
        <end position="315"/>
    </location>
</feature>
<dbReference type="InterPro" id="IPR018060">
    <property type="entry name" value="HTH_AraC"/>
</dbReference>
<organism evidence="5 6">
    <name type="scientific">Pseudoduganella lurida</name>
    <dbReference type="NCBI Taxonomy" id="1036180"/>
    <lineage>
        <taxon>Bacteria</taxon>
        <taxon>Pseudomonadati</taxon>
        <taxon>Pseudomonadota</taxon>
        <taxon>Betaproteobacteria</taxon>
        <taxon>Burkholderiales</taxon>
        <taxon>Oxalobacteraceae</taxon>
        <taxon>Telluria group</taxon>
        <taxon>Pseudoduganella</taxon>
    </lineage>
</organism>